<dbReference type="RefSeq" id="WP_167183261.1">
    <property type="nucleotide sequence ID" value="NZ_JAAONZ010000003.1"/>
</dbReference>
<dbReference type="GO" id="GO:0016740">
    <property type="term" value="F:transferase activity"/>
    <property type="evidence" value="ECO:0007669"/>
    <property type="project" value="UniProtKB-KW"/>
</dbReference>
<organism evidence="2 3">
    <name type="scientific">Pseudomaricurvus hydrocarbonicus</name>
    <dbReference type="NCBI Taxonomy" id="1470433"/>
    <lineage>
        <taxon>Bacteria</taxon>
        <taxon>Pseudomonadati</taxon>
        <taxon>Pseudomonadota</taxon>
        <taxon>Gammaproteobacteria</taxon>
        <taxon>Cellvibrionales</taxon>
        <taxon>Cellvibrionaceae</taxon>
        <taxon>Pseudomaricurvus</taxon>
    </lineage>
</organism>
<accession>A0A9E5MGT2</accession>
<evidence type="ECO:0000259" key="1">
    <source>
        <dbReference type="Pfam" id="PF04230"/>
    </source>
</evidence>
<dbReference type="PANTHER" id="PTHR36836">
    <property type="entry name" value="COLANIC ACID BIOSYNTHESIS PROTEIN WCAK"/>
    <property type="match status" value="1"/>
</dbReference>
<dbReference type="PANTHER" id="PTHR36836:SF1">
    <property type="entry name" value="COLANIC ACID BIOSYNTHESIS PROTEIN WCAK"/>
    <property type="match status" value="1"/>
</dbReference>
<gene>
    <name evidence="2" type="ORF">G8770_06075</name>
</gene>
<comment type="caution">
    <text evidence="2">The sequence shown here is derived from an EMBL/GenBank/DDBJ whole genome shotgun (WGS) entry which is preliminary data.</text>
</comment>
<reference evidence="2" key="1">
    <citation type="submission" date="2020-03" db="EMBL/GenBank/DDBJ databases">
        <authorList>
            <person name="Guo F."/>
        </authorList>
    </citation>
    <scope>NUCLEOTIDE SEQUENCE</scope>
    <source>
        <strain evidence="2">JCM 30134</strain>
    </source>
</reference>
<protein>
    <submittedName>
        <fullName evidence="2">Polysaccharide pyruvyl transferase family protein</fullName>
    </submittedName>
</protein>
<keyword evidence="3" id="KW-1185">Reference proteome</keyword>
<evidence type="ECO:0000313" key="3">
    <source>
        <dbReference type="Proteomes" id="UP000787472"/>
    </source>
</evidence>
<keyword evidence="2" id="KW-0808">Transferase</keyword>
<proteinExistence type="predicted"/>
<dbReference type="Pfam" id="PF04230">
    <property type="entry name" value="PS_pyruv_trans"/>
    <property type="match status" value="1"/>
</dbReference>
<dbReference type="InterPro" id="IPR007345">
    <property type="entry name" value="Polysacch_pyruvyl_Trfase"/>
</dbReference>
<evidence type="ECO:0000313" key="2">
    <source>
        <dbReference type="EMBL" id="NHO65106.1"/>
    </source>
</evidence>
<dbReference type="AlphaFoldDB" id="A0A9E5MGT2"/>
<sequence>MANVIINSTAVRNNGDIALITALEDMLLAQGHSVLIATPHPDQLREFQHRSNICGEVLGYKKSIFRLPLLADIAALVCLLSSSAYRKADILIGAPGGYINSYYGFTWRSAIYRWASRLGKKTAIYAQSVGPLNSQDQEGLAKLSKNINLIMVRDKWSKDNAINAGYPAEKILPSIDAIFLTPPSPTNSKSSKKVIGISVRQWHHDQRDEETYINIICHLSEIALNKGYSIEFISTCQGIPNYIDDSRLACKIAGIVIKKTGKGSLITINTEAHSLEELKERVSTYRCILGTRLHMCLISLLHGVPAFNISYEQKGKECYKYMTLDNYSIDYNEPLKEAQNKFSSFLAEEHKIKKILPGILAHQHQRALQDFKEFMIRLN</sequence>
<feature type="domain" description="Polysaccharide pyruvyl transferase" evidence="1">
    <location>
        <begin position="15"/>
        <end position="312"/>
    </location>
</feature>
<dbReference type="Proteomes" id="UP000787472">
    <property type="component" value="Unassembled WGS sequence"/>
</dbReference>
<dbReference type="EMBL" id="JAAONZ010000003">
    <property type="protein sequence ID" value="NHO65106.1"/>
    <property type="molecule type" value="Genomic_DNA"/>
</dbReference>
<name>A0A9E5MGT2_9GAMM</name>